<dbReference type="AlphaFoldDB" id="A0A318H6A1"/>
<dbReference type="RefSeq" id="WP_110402290.1">
    <property type="nucleotide sequence ID" value="NZ_QJJS01000023.1"/>
</dbReference>
<organism evidence="1 2">
    <name type="scientific">Sphaerotilus hippei</name>
    <dbReference type="NCBI Taxonomy" id="744406"/>
    <lineage>
        <taxon>Bacteria</taxon>
        <taxon>Pseudomonadati</taxon>
        <taxon>Pseudomonadota</taxon>
        <taxon>Betaproteobacteria</taxon>
        <taxon>Burkholderiales</taxon>
        <taxon>Sphaerotilaceae</taxon>
        <taxon>Sphaerotilus</taxon>
    </lineage>
</organism>
<protein>
    <submittedName>
        <fullName evidence="1">Uncharacterized protein</fullName>
    </submittedName>
</protein>
<evidence type="ECO:0000313" key="2">
    <source>
        <dbReference type="Proteomes" id="UP000247811"/>
    </source>
</evidence>
<keyword evidence="2" id="KW-1185">Reference proteome</keyword>
<accession>A0A318H6A1</accession>
<proteinExistence type="predicted"/>
<dbReference type="Proteomes" id="UP000247811">
    <property type="component" value="Unassembled WGS sequence"/>
</dbReference>
<comment type="caution">
    <text evidence="1">The sequence shown here is derived from an EMBL/GenBank/DDBJ whole genome shotgun (WGS) entry which is preliminary data.</text>
</comment>
<evidence type="ECO:0000313" key="1">
    <source>
        <dbReference type="EMBL" id="PXW92777.1"/>
    </source>
</evidence>
<gene>
    <name evidence="1" type="ORF">C7444_12328</name>
</gene>
<dbReference type="OrthoDB" id="8527830at2"/>
<reference evidence="1 2" key="1">
    <citation type="submission" date="2018-05" db="EMBL/GenBank/DDBJ databases">
        <title>Genomic Encyclopedia of Type Strains, Phase IV (KMG-IV): sequencing the most valuable type-strain genomes for metagenomic binning, comparative biology and taxonomic classification.</title>
        <authorList>
            <person name="Goeker M."/>
        </authorList>
    </citation>
    <scope>NUCLEOTIDE SEQUENCE [LARGE SCALE GENOMIC DNA]</scope>
    <source>
        <strain evidence="1 2">DSM 566</strain>
    </source>
</reference>
<sequence>MPYILRNALGQIDSLHREAAQGCEYIAVDDPQLQAWLAGDAAAARAPSFAALDAGLVRVLEDLVDVLIARNVICITDLPVEAQQKLFERKNFRERFQHQALSLFGDEATFGQRGVIRTGHEKM</sequence>
<dbReference type="EMBL" id="QJJS01000023">
    <property type="protein sequence ID" value="PXW92777.1"/>
    <property type="molecule type" value="Genomic_DNA"/>
</dbReference>
<name>A0A318H6A1_9BURK</name>